<reference evidence="2 4" key="1">
    <citation type="submission" date="2018-06" db="EMBL/GenBank/DDBJ databases">
        <authorList>
            <consortium name="Pathogen Informatics"/>
            <person name="Doyle S."/>
        </authorList>
    </citation>
    <scope>NUCLEOTIDE SEQUENCE [LARGE SCALE GENOMIC DNA]</scope>
    <source>
        <strain evidence="2 4">NCTC11159</strain>
    </source>
</reference>
<dbReference type="OrthoDB" id="505233at2"/>
<name>A0A377Q9X8_9NEIS</name>
<evidence type="ECO:0000313" key="3">
    <source>
        <dbReference type="EMBL" id="TCU89291.1"/>
    </source>
</evidence>
<dbReference type="EMBL" id="SMBT01000002">
    <property type="protein sequence ID" value="TCU89291.1"/>
    <property type="molecule type" value="Genomic_DNA"/>
</dbReference>
<dbReference type="EMBL" id="UGHR01000001">
    <property type="protein sequence ID" value="STQ90661.1"/>
    <property type="molecule type" value="Genomic_DNA"/>
</dbReference>
<evidence type="ECO:0000313" key="5">
    <source>
        <dbReference type="Proteomes" id="UP000295794"/>
    </source>
</evidence>
<keyword evidence="5" id="KW-1185">Reference proteome</keyword>
<protein>
    <submittedName>
        <fullName evidence="2">Poly(3-hydroxybutyrate) depolymerase</fullName>
    </submittedName>
</protein>
<accession>A0A377Q9X8</accession>
<keyword evidence="1" id="KW-0732">Signal</keyword>
<feature type="chain" id="PRO_5016730215" evidence="1">
    <location>
        <begin position="29"/>
        <end position="361"/>
    </location>
</feature>
<evidence type="ECO:0000256" key="1">
    <source>
        <dbReference type="SAM" id="SignalP"/>
    </source>
</evidence>
<dbReference type="PANTHER" id="PTHR42972:SF8">
    <property type="entry name" value="POLYHYDROXYBUTYRATE DEPOLYMERASE"/>
    <property type="match status" value="1"/>
</dbReference>
<feature type="signal peptide" evidence="1">
    <location>
        <begin position="1"/>
        <end position="28"/>
    </location>
</feature>
<evidence type="ECO:0000313" key="4">
    <source>
        <dbReference type="Proteomes" id="UP000255108"/>
    </source>
</evidence>
<dbReference type="AlphaFoldDB" id="A0A377Q9X8"/>
<proteinExistence type="predicted"/>
<dbReference type="RefSeq" id="WP_115226945.1">
    <property type="nucleotide sequence ID" value="NZ_CAWOLO010000002.1"/>
</dbReference>
<dbReference type="SUPFAM" id="SSF53474">
    <property type="entry name" value="alpha/beta-Hydrolases"/>
    <property type="match status" value="1"/>
</dbReference>
<dbReference type="Proteomes" id="UP000255108">
    <property type="component" value="Unassembled WGS sequence"/>
</dbReference>
<reference evidence="3 5" key="2">
    <citation type="submission" date="2019-03" db="EMBL/GenBank/DDBJ databases">
        <title>Genomic Encyclopedia of Type Strains, Phase IV (KMG-IV): sequencing the most valuable type-strain genomes for metagenomic binning, comparative biology and taxonomic classification.</title>
        <authorList>
            <person name="Goeker M."/>
        </authorList>
    </citation>
    <scope>NUCLEOTIDE SEQUENCE [LARGE SCALE GENOMIC DNA]</scope>
    <source>
        <strain evidence="3 5">DSM 3764</strain>
    </source>
</reference>
<dbReference type="Gene3D" id="3.40.50.1820">
    <property type="entry name" value="alpha/beta hydrolase"/>
    <property type="match status" value="2"/>
</dbReference>
<sequence length="361" mass="38559">MKDFFKSTSFRIASAMLLMGLLADAAHAEKAVKLPAYQVDLSQTSVSGLSSGAFMAAQFHAAFSSTLVGAGVVAGGPFYCSGSAYPAPPSSTVAQTACMNPSLSVYGPPDPKLLINLAKGFAGVGAIDSLDFLKNQKVYLFSGKADKTVATAVVDQTAAFYQLAGLPAENIKYIQSVNAGHAIITNNAKDVVCADTQSPYINDCDFIQSQDILKHIYGDLQPAVSTLSGKIVQFDQSEFIKSGYTSMSDDAYLYVPKACEAETCKVHVAFHGCEQGAEKIGNLFYGTTGYNELADANKIIVLYPQAKASYGFFTPLNPKGCWDFWGYSDPFNPLAPNFYSKTSPQMSAVKAMLNRLGQAKN</sequence>
<dbReference type="PANTHER" id="PTHR42972">
    <property type="entry name" value="TOL-PAL SYSTEM PROTEIN TOLB"/>
    <property type="match status" value="1"/>
</dbReference>
<gene>
    <name evidence="3" type="ORF">EV682_102203</name>
    <name evidence="2" type="ORF">NCTC11159_01728</name>
</gene>
<dbReference type="InterPro" id="IPR029058">
    <property type="entry name" value="AB_hydrolase_fold"/>
</dbReference>
<dbReference type="Proteomes" id="UP000295794">
    <property type="component" value="Unassembled WGS sequence"/>
</dbReference>
<organism evidence="2 4">
    <name type="scientific">Iodobacter fluviatilis</name>
    <dbReference type="NCBI Taxonomy" id="537"/>
    <lineage>
        <taxon>Bacteria</taxon>
        <taxon>Pseudomonadati</taxon>
        <taxon>Pseudomonadota</taxon>
        <taxon>Betaproteobacteria</taxon>
        <taxon>Neisseriales</taxon>
        <taxon>Chitinibacteraceae</taxon>
        <taxon>Iodobacter</taxon>
    </lineage>
</organism>
<evidence type="ECO:0000313" key="2">
    <source>
        <dbReference type="EMBL" id="STQ90661.1"/>
    </source>
</evidence>